<keyword evidence="4 11" id="KW-0732">Signal</keyword>
<dbReference type="InterPro" id="IPR007110">
    <property type="entry name" value="Ig-like_dom"/>
</dbReference>
<dbReference type="Proteomes" id="UP000267268">
    <property type="component" value="Chromosome 1"/>
</dbReference>
<feature type="compositionally biased region" description="Polar residues" evidence="10">
    <location>
        <begin position="1608"/>
        <end position="1618"/>
    </location>
</feature>
<proteinExistence type="inferred from homology"/>
<evidence type="ECO:0000256" key="7">
    <source>
        <dbReference type="ARBA" id="ARBA00023295"/>
    </source>
</evidence>
<feature type="domain" description="Fibronectin type-III" evidence="13">
    <location>
        <begin position="1407"/>
        <end position="1490"/>
    </location>
</feature>
<dbReference type="KEGG" id="fll:EI427_02685"/>
<feature type="domain" description="Ig-like" evidence="12">
    <location>
        <begin position="1559"/>
        <end position="1717"/>
    </location>
</feature>
<feature type="domain" description="Fibronectin type-III" evidence="13">
    <location>
        <begin position="1025"/>
        <end position="1109"/>
    </location>
</feature>
<dbReference type="GO" id="GO:0071555">
    <property type="term" value="P:cell wall organization"/>
    <property type="evidence" value="ECO:0007669"/>
    <property type="project" value="UniProtKB-KW"/>
</dbReference>
<dbReference type="InterPro" id="IPR013783">
    <property type="entry name" value="Ig-like_fold"/>
</dbReference>
<evidence type="ECO:0000256" key="10">
    <source>
        <dbReference type="SAM" id="MobiDB-lite"/>
    </source>
</evidence>
<keyword evidence="5" id="KW-0378">Hydrolase</keyword>
<keyword evidence="9" id="KW-0624">Polysaccharide degradation</keyword>
<dbReference type="SUPFAM" id="SSF49265">
    <property type="entry name" value="Fibronectin type III"/>
    <property type="match status" value="3"/>
</dbReference>
<dbReference type="PROSITE" id="PS50835">
    <property type="entry name" value="IG_LIKE"/>
    <property type="match status" value="1"/>
</dbReference>
<evidence type="ECO:0000313" key="15">
    <source>
        <dbReference type="EMBL" id="AZQ61162.1"/>
    </source>
</evidence>
<evidence type="ECO:0000256" key="5">
    <source>
        <dbReference type="ARBA" id="ARBA00022801"/>
    </source>
</evidence>
<dbReference type="EMBL" id="CP034562">
    <property type="protein sequence ID" value="AZQ61162.1"/>
    <property type="molecule type" value="Genomic_DNA"/>
</dbReference>
<keyword evidence="16" id="KW-1185">Reference proteome</keyword>
<evidence type="ECO:0000259" key="13">
    <source>
        <dbReference type="PROSITE" id="PS50853"/>
    </source>
</evidence>
<dbReference type="InterPro" id="IPR036116">
    <property type="entry name" value="FN3_sf"/>
</dbReference>
<dbReference type="InterPro" id="IPR008979">
    <property type="entry name" value="Galactose-bd-like_sf"/>
</dbReference>
<comment type="catalytic activity">
    <reaction evidence="1">
        <text>Hydrolysis of (1-&gt;3)-beta-D-glucosidic linkages in (1-&gt;3)-beta-D-glucans.</text>
        <dbReference type="EC" id="3.2.1.39"/>
    </reaction>
</comment>
<evidence type="ECO:0000256" key="9">
    <source>
        <dbReference type="ARBA" id="ARBA00023326"/>
    </source>
</evidence>
<evidence type="ECO:0000313" key="16">
    <source>
        <dbReference type="Proteomes" id="UP000267268"/>
    </source>
</evidence>
<accession>A0A3S9NYW1</accession>
<dbReference type="PROSITE" id="PS51175">
    <property type="entry name" value="CBM6"/>
    <property type="match status" value="1"/>
</dbReference>
<dbReference type="GO" id="GO:0052861">
    <property type="term" value="F:endo-1,3(4)-beta-glucanase activity"/>
    <property type="evidence" value="ECO:0007669"/>
    <property type="project" value="InterPro"/>
</dbReference>
<dbReference type="GO" id="GO:0042973">
    <property type="term" value="F:glucan endo-1,3-beta-D-glucosidase activity"/>
    <property type="evidence" value="ECO:0007669"/>
    <property type="project" value="UniProtKB-EC"/>
</dbReference>
<dbReference type="OrthoDB" id="976933at2"/>
<dbReference type="Gene3D" id="2.60.40.10">
    <property type="entry name" value="Immunoglobulins"/>
    <property type="match status" value="6"/>
</dbReference>
<evidence type="ECO:0000256" key="4">
    <source>
        <dbReference type="ARBA" id="ARBA00022729"/>
    </source>
</evidence>
<evidence type="ECO:0000256" key="6">
    <source>
        <dbReference type="ARBA" id="ARBA00023277"/>
    </source>
</evidence>
<dbReference type="PANTHER" id="PTHR31983">
    <property type="entry name" value="ENDO-1,3(4)-BETA-GLUCANASE 1"/>
    <property type="match status" value="1"/>
</dbReference>
<feature type="signal peptide" evidence="11">
    <location>
        <begin position="1"/>
        <end position="22"/>
    </location>
</feature>
<dbReference type="Gene3D" id="2.60.120.260">
    <property type="entry name" value="Galactose-binding domain-like"/>
    <property type="match status" value="1"/>
</dbReference>
<evidence type="ECO:0000256" key="2">
    <source>
        <dbReference type="ARBA" id="ARBA00010730"/>
    </source>
</evidence>
<dbReference type="InterPro" id="IPR003961">
    <property type="entry name" value="FN3_dom"/>
</dbReference>
<dbReference type="InterPro" id="IPR026444">
    <property type="entry name" value="Secre_tail"/>
</dbReference>
<dbReference type="InterPro" id="IPR005200">
    <property type="entry name" value="Endo-beta-glucanase"/>
</dbReference>
<feature type="chain" id="PRO_5019266499" description="glucan endo-1,3-beta-D-glucosidase" evidence="11">
    <location>
        <begin position="23"/>
        <end position="1893"/>
    </location>
</feature>
<dbReference type="GO" id="GO:0000272">
    <property type="term" value="P:polysaccharide catabolic process"/>
    <property type="evidence" value="ECO:0007669"/>
    <property type="project" value="UniProtKB-KW"/>
</dbReference>
<dbReference type="EC" id="3.2.1.39" evidence="3"/>
<dbReference type="GO" id="GO:0030246">
    <property type="term" value="F:carbohydrate binding"/>
    <property type="evidence" value="ECO:0007669"/>
    <property type="project" value="InterPro"/>
</dbReference>
<dbReference type="CDD" id="cd04080">
    <property type="entry name" value="CBM6_cellulase-like"/>
    <property type="match status" value="1"/>
</dbReference>
<dbReference type="Pfam" id="PF17652">
    <property type="entry name" value="Glyco_hydro81C"/>
    <property type="match status" value="1"/>
</dbReference>
<feature type="domain" description="Fibronectin type-III" evidence="13">
    <location>
        <begin position="1612"/>
        <end position="1697"/>
    </location>
</feature>
<evidence type="ECO:0000256" key="8">
    <source>
        <dbReference type="ARBA" id="ARBA00023316"/>
    </source>
</evidence>
<dbReference type="Pfam" id="PF18099">
    <property type="entry name" value="CBM_35_2"/>
    <property type="match status" value="1"/>
</dbReference>
<dbReference type="SMART" id="SM00606">
    <property type="entry name" value="CBD_IV"/>
    <property type="match status" value="1"/>
</dbReference>
<gene>
    <name evidence="15" type="ORF">EI427_02685</name>
</gene>
<dbReference type="PANTHER" id="PTHR31983:SF0">
    <property type="entry name" value="GLUCAN ENDO-1,3-BETA-D-GLUCOSIDASE 2"/>
    <property type="match status" value="1"/>
</dbReference>
<dbReference type="NCBIfam" id="TIGR04183">
    <property type="entry name" value="Por_Secre_tail"/>
    <property type="match status" value="1"/>
</dbReference>
<sequence length="1893" mass="206364">MKTRLLLWSFIISSLFYFDTHAQITPVGQGSYTTTFPGPAVQGRREQPRGLGFGTKATPKVSSNLDGVPIPTNDWWSTLLWTTYNSSSHGWGFYAYPLSYRSKPDGLAIEYTIPISSERNNKQPMSEVAPIVVGVEGLGTSESLVDNFSDWTVTAAWFEGNHNFKATIGMAMPFTYFEKSPSEVASVKLNFPSPVTIQGNILIIEDNYNGADYAVYGPDGTTWTKVGNSYTSNLNGKTYWSIAHLPEGVDIQTAVNELKQYAYVFPKNTTVDWQYNDATATMTTNFNIEVDVKEGLNNQFLMGLLPHQWGNLPTGAPVLHSYSYPSVRGEIKSMVANTYTIDHKFQGILPTLPNLGKYSNSYSQSELYKIVDDVSGGSLATWTDSYNDGKKMNRLAQLAHIADQLGNETAKEKLVTTVKERIEDWLSAESDETDFIMYYDEDWKALLGFPAGHGQDYNLNDHHFHWGYFIHMAAMIEQYEPGWADQWGEMVNLLVRDASAYDHNDEMFPYLRNFSPYAGHCWANGSSTDPNGNDQESSSESMQFHSALIHWGEVTGNKEIRDLGIYLYTTELSAIEEYWWDVNDRTFQPELGYEAVSRIWGAGYDAETFWTLDIGPMWGINFLPIHGGSLYLGYRPELVQTLWDDITANTGILNREQNPNIWYDIYWMYLSFVDPEKALDYFEGYQDYSIEFGESKAHTYYWLHNMVALGQVDVSITANHPIASVFDKNGDKTYVAHNYSNQTIMVTYSDGTLLEVPARSTATSKDVPLDVTITNPFNGQKFPTDANITLNATVERGTPDKVEFYDGETLLGTTTSSPYSITLPNVQDYVYNYNVRAYIGNEYKQSKYASVQVGLGIPQDPYAASPASIPGTLFSGQYDQGGQNVAYYDVSPYNEGDARTDEYVDVSVSQSEGLSVGWIDKNEWLEYTINATQTGMYDVEFKVASGLSEGGGPLHLEVDEVSLGTPVAINYTGDWGAWQSVEIKGIPINQGEHIVRLVADGGGFNLGRFIFTRTGEITDQEAPTTPENLTVTNKGVDYLTIAWDTATDNIGVSGYQLSLNGAAITTVNSLNYTFNGLTDNTPYTISVAAIDNTNNTSIASTLTETTLPIILDEEPPTEISRLAIENVDVATLSLSWSPATDNIGVVGYQVLSNGNLLAQTNDTIISLSNLSPSTTYILDVIALDASGNTSSTVSISATTLDDVLAPEFTTAITLQKATQETLTINWAAAFDNVGVAGYEIYLDGVFHGSTVDTNYSFSGLTAETNYSIEVLASDFQGNVSAPLTNTFSTSPLQVVCTGGPDNNDYTYEVSNEESNPTITFIPSRAGVGTTTVLLYYKVNNGGLGGYIVSANSPYTINANAEDTIEFYYTYSITEGGERNTAATPHTVTIGECGGSSGGGNDIQAPTTPLNLLASTITTNSASITWSASSDNIGVIGYDIVVNGSITSSTATQTTLSDLIKNTAYTVNVIAKDAAGNTSVAATTNFTTLDDSTGGESGNCSGSDANGDYTYELSNVNGKTTITFIPSRTGIANSTLIVYYAGSAGAGHPGYFFTTNTAHPTTIDAGNDIHFYFTYNVPEGGERNTAATPHLENTSNCNNNGGGNESDTESPSSPSNLTTSAVTTSSFTINWNASSDNVGVIGYDIYLNNVFVSSTTSISYSFAQLTDDINYSVKVVAKDAAGNTNESAISVTTTTDNSNSGSYTCDGDAGFTTTGTVDYYYTVAYEGNNVVIGFEPKRNGVGNGTHLIIANGAGYPMNNDGDGTYSYTLSNTAAVNFYFVYNVPEGGERNGSTAMHTCSSSGSRYITLEEELKDISLSIYPNPAQHQLHLDFTSTAEDEEFEIRIINLGNGQVKEMMKSKKLSNTFNVSDYSSGIYLIEITSVHHYSTKKWIKQ</sequence>
<dbReference type="Pfam" id="PF18962">
    <property type="entry name" value="Por_Secre_tail"/>
    <property type="match status" value="1"/>
</dbReference>
<keyword evidence="7" id="KW-0326">Glycosidase</keyword>
<keyword evidence="8" id="KW-0961">Cell wall biogenesis/degradation</keyword>
<dbReference type="PROSITE" id="PS52008">
    <property type="entry name" value="GH81"/>
    <property type="match status" value="1"/>
</dbReference>
<keyword evidence="6" id="KW-0119">Carbohydrate metabolism</keyword>
<dbReference type="RefSeq" id="WP_126611333.1">
    <property type="nucleotide sequence ID" value="NZ_CP034562.1"/>
</dbReference>
<feature type="compositionally biased region" description="Polar residues" evidence="10">
    <location>
        <begin position="1584"/>
        <end position="1594"/>
    </location>
</feature>
<feature type="domain" description="CBM6" evidence="14">
    <location>
        <begin position="886"/>
        <end position="1012"/>
    </location>
</feature>
<dbReference type="CDD" id="cd00063">
    <property type="entry name" value="FN3"/>
    <property type="match status" value="4"/>
</dbReference>
<evidence type="ECO:0000259" key="14">
    <source>
        <dbReference type="PROSITE" id="PS51175"/>
    </source>
</evidence>
<dbReference type="InterPro" id="IPR040720">
    <property type="entry name" value="GH81_C"/>
</dbReference>
<feature type="region of interest" description="Disordered" evidence="10">
    <location>
        <begin position="36"/>
        <end position="56"/>
    </location>
</feature>
<feature type="region of interest" description="Disordered" evidence="10">
    <location>
        <begin position="1582"/>
        <end position="1618"/>
    </location>
</feature>
<evidence type="ECO:0000256" key="11">
    <source>
        <dbReference type="SAM" id="SignalP"/>
    </source>
</evidence>
<feature type="domain" description="Fibronectin type-III" evidence="13">
    <location>
        <begin position="1115"/>
        <end position="1202"/>
    </location>
</feature>
<name>A0A3S9NYW1_9BACT</name>
<dbReference type="InterPro" id="IPR006584">
    <property type="entry name" value="Cellulose-bd_IV"/>
</dbReference>
<dbReference type="SMART" id="SM00060">
    <property type="entry name" value="FN3"/>
    <property type="match status" value="5"/>
</dbReference>
<dbReference type="SUPFAM" id="SSF49785">
    <property type="entry name" value="Galactose-binding domain-like"/>
    <property type="match status" value="1"/>
</dbReference>
<dbReference type="InterPro" id="IPR041342">
    <property type="entry name" value="CBM35"/>
</dbReference>
<comment type="similarity">
    <text evidence="2">Belongs to the glycosyl hydrolase 81 family.</text>
</comment>
<evidence type="ECO:0000256" key="1">
    <source>
        <dbReference type="ARBA" id="ARBA00000382"/>
    </source>
</evidence>
<evidence type="ECO:0000259" key="12">
    <source>
        <dbReference type="PROSITE" id="PS50835"/>
    </source>
</evidence>
<dbReference type="Pfam" id="PF17957">
    <property type="entry name" value="Big_7"/>
    <property type="match status" value="1"/>
</dbReference>
<dbReference type="Pfam" id="PF00041">
    <property type="entry name" value="fn3"/>
    <property type="match status" value="3"/>
</dbReference>
<evidence type="ECO:0000256" key="3">
    <source>
        <dbReference type="ARBA" id="ARBA00012780"/>
    </source>
</evidence>
<dbReference type="PROSITE" id="PS50853">
    <property type="entry name" value="FN3"/>
    <property type="match status" value="4"/>
</dbReference>
<protein>
    <recommendedName>
        <fullName evidence="3">glucan endo-1,3-beta-D-glucosidase</fullName>
        <ecNumber evidence="3">3.2.1.39</ecNumber>
    </recommendedName>
</protein>
<dbReference type="InterPro" id="IPR005084">
    <property type="entry name" value="CBM6"/>
</dbReference>
<reference evidence="15 16" key="1">
    <citation type="submission" date="2018-12" db="EMBL/GenBank/DDBJ databases">
        <title>Flammeovirga pectinis sp. nov., isolated from the gut of the Korean scallop, Patinopecten yessoensis.</title>
        <authorList>
            <person name="Bae J.-W."/>
            <person name="Jeong Y.-S."/>
            <person name="Kang W."/>
        </authorList>
    </citation>
    <scope>NUCLEOTIDE SEQUENCE [LARGE SCALE GENOMIC DNA]</scope>
    <source>
        <strain evidence="15 16">L12M1</strain>
    </source>
</reference>
<organism evidence="15 16">
    <name type="scientific">Flammeovirga pectinis</name>
    <dbReference type="NCBI Taxonomy" id="2494373"/>
    <lineage>
        <taxon>Bacteria</taxon>
        <taxon>Pseudomonadati</taxon>
        <taxon>Bacteroidota</taxon>
        <taxon>Cytophagia</taxon>
        <taxon>Cytophagales</taxon>
        <taxon>Flammeovirgaceae</taxon>
        <taxon>Flammeovirga</taxon>
    </lineage>
</organism>